<protein>
    <recommendedName>
        <fullName evidence="7">OB domain-containing protein</fullName>
    </recommendedName>
</protein>
<name>A0ABQ0KVM6_MYCCL</name>
<proteinExistence type="predicted"/>
<keyword evidence="2" id="KW-0238">DNA-binding</keyword>
<dbReference type="Gene3D" id="2.40.50.140">
    <property type="entry name" value="Nucleic acid-binding proteins"/>
    <property type="match status" value="1"/>
</dbReference>
<dbReference type="SUPFAM" id="SSF50249">
    <property type="entry name" value="Nucleic acid-binding proteins"/>
    <property type="match status" value="1"/>
</dbReference>
<dbReference type="PANTHER" id="PTHR13989:SF16">
    <property type="entry name" value="REPLICATION PROTEIN A2"/>
    <property type="match status" value="1"/>
</dbReference>
<accession>A0ABQ0KVM6</accession>
<organism evidence="5 6">
    <name type="scientific">Mycena chlorophos</name>
    <name type="common">Agaric fungus</name>
    <name type="synonym">Agaricus chlorophos</name>
    <dbReference type="NCBI Taxonomy" id="658473"/>
    <lineage>
        <taxon>Eukaryota</taxon>
        <taxon>Fungi</taxon>
        <taxon>Dikarya</taxon>
        <taxon>Basidiomycota</taxon>
        <taxon>Agaricomycotina</taxon>
        <taxon>Agaricomycetes</taxon>
        <taxon>Agaricomycetidae</taxon>
        <taxon>Agaricales</taxon>
        <taxon>Marasmiineae</taxon>
        <taxon>Mycenaceae</taxon>
        <taxon>Mycena</taxon>
    </lineage>
</organism>
<evidence type="ECO:0000313" key="6">
    <source>
        <dbReference type="Proteomes" id="UP000815677"/>
    </source>
</evidence>
<evidence type="ECO:0000256" key="3">
    <source>
        <dbReference type="ARBA" id="ARBA00023242"/>
    </source>
</evidence>
<dbReference type="Proteomes" id="UP000815677">
    <property type="component" value="Unassembled WGS sequence"/>
</dbReference>
<dbReference type="EMBL" id="DF838448">
    <property type="protein sequence ID" value="GAT42996.1"/>
    <property type="molecule type" value="Genomic_DNA"/>
</dbReference>
<dbReference type="InterPro" id="IPR012340">
    <property type="entry name" value="NA-bd_OB-fold"/>
</dbReference>
<keyword evidence="6" id="KW-1185">Reference proteome</keyword>
<evidence type="ECO:0000256" key="4">
    <source>
        <dbReference type="SAM" id="MobiDB-lite"/>
    </source>
</evidence>
<keyword evidence="3" id="KW-0539">Nucleus</keyword>
<evidence type="ECO:0000256" key="2">
    <source>
        <dbReference type="ARBA" id="ARBA00023125"/>
    </source>
</evidence>
<comment type="subcellular location">
    <subcellularLocation>
        <location evidence="1">Nucleus</location>
    </subcellularLocation>
</comment>
<evidence type="ECO:0000313" key="5">
    <source>
        <dbReference type="EMBL" id="GAT42996.1"/>
    </source>
</evidence>
<evidence type="ECO:0008006" key="7">
    <source>
        <dbReference type="Google" id="ProtNLM"/>
    </source>
</evidence>
<dbReference type="InterPro" id="IPR040260">
    <property type="entry name" value="RFA2-like"/>
</dbReference>
<gene>
    <name evidence="5" type="ORF">MCHLO_00689</name>
</gene>
<reference evidence="5" key="1">
    <citation type="submission" date="2014-09" db="EMBL/GenBank/DDBJ databases">
        <title>Genome sequence of the luminous mushroom Mycena chlorophos for searching fungal bioluminescence genes.</title>
        <authorList>
            <person name="Tanaka Y."/>
            <person name="Kasuga D."/>
            <person name="Oba Y."/>
            <person name="Hase S."/>
            <person name="Sato K."/>
            <person name="Oba Y."/>
            <person name="Sakakibara Y."/>
        </authorList>
    </citation>
    <scope>NUCLEOTIDE SEQUENCE</scope>
</reference>
<sequence>MGGWGDRGSDEGLAKGREFRARVGEEFRDGGAITSSRPVATARQIHSPAIEKGQDNPFDLHPRRAKLAATLSRELFLSIITSPKPRKRLWFILGSIAPASQDQHQTQNATSIFVNGRGTSDETRHAFREGEMLLAPCSFRWPAGTQYLAGDVDGCVEKGRLRCKIQNDTDIHAPPSSNLRPSHGADVGRLESQRRASVAYGRVRRNARTRLVCAWYTPPQAETLYAGRETGALPGRPPTEHADAVEEKKPRTLRPVTVVQLAKAKEDLEGWTLGGNRLDKLLLVGELRDHRVSTICRSFMLDDGTGMIAAKLWVDTPAEELELPFRGIPIEQTAHFRVVGSLQVYGGKRFLNVTHARLVTDAHEIYYHIMNTIYTHVALQKAVVRWSLGSGKGNALKMRENRGKTVGDFQGTLAGRVVAYLSTGRVDIGGGVHLDKMEAVLKCEREELKCVPVLLASLVSQETVQRGGATVAGGRRDLHHH</sequence>
<feature type="region of interest" description="Disordered" evidence="4">
    <location>
        <begin position="168"/>
        <end position="189"/>
    </location>
</feature>
<dbReference type="PANTHER" id="PTHR13989">
    <property type="entry name" value="REPLICATION PROTEIN A-RELATED"/>
    <property type="match status" value="1"/>
</dbReference>
<evidence type="ECO:0000256" key="1">
    <source>
        <dbReference type="ARBA" id="ARBA00004123"/>
    </source>
</evidence>